<feature type="region of interest" description="Disordered" evidence="1">
    <location>
        <begin position="734"/>
        <end position="757"/>
    </location>
</feature>
<dbReference type="RefSeq" id="WP_126320118.1">
    <property type="nucleotide sequence ID" value="NZ_CAAAIC010000006.1"/>
</dbReference>
<dbReference type="STRING" id="456.Ljor_2665"/>
<keyword evidence="3" id="KW-1185">Reference proteome</keyword>
<dbReference type="PATRIC" id="fig|456.5.peg.2857"/>
<evidence type="ECO:0000313" key="3">
    <source>
        <dbReference type="Proteomes" id="UP000055035"/>
    </source>
</evidence>
<accession>A0A0W0VE00</accession>
<evidence type="ECO:0000313" key="2">
    <source>
        <dbReference type="EMBL" id="KTD18359.1"/>
    </source>
</evidence>
<gene>
    <name evidence="2" type="ORF">Ljor_2665</name>
</gene>
<organism evidence="2 3">
    <name type="scientific">Legionella jordanis</name>
    <dbReference type="NCBI Taxonomy" id="456"/>
    <lineage>
        <taxon>Bacteria</taxon>
        <taxon>Pseudomonadati</taxon>
        <taxon>Pseudomonadota</taxon>
        <taxon>Gammaproteobacteria</taxon>
        <taxon>Legionellales</taxon>
        <taxon>Legionellaceae</taxon>
        <taxon>Legionella</taxon>
    </lineage>
</organism>
<dbReference type="OrthoDB" id="5637362at2"/>
<evidence type="ECO:0000256" key="1">
    <source>
        <dbReference type="SAM" id="MobiDB-lite"/>
    </source>
</evidence>
<name>A0A0W0VE00_9GAMM</name>
<dbReference type="AlphaFoldDB" id="A0A0W0VE00"/>
<proteinExistence type="predicted"/>
<comment type="caution">
    <text evidence="2">The sequence shown here is derived from an EMBL/GenBank/DDBJ whole genome shotgun (WGS) entry which is preliminary data.</text>
</comment>
<dbReference type="Proteomes" id="UP000055035">
    <property type="component" value="Unassembled WGS sequence"/>
</dbReference>
<sequence>MLRYNHDSLQIRFWKRELEQTITDRTVLKKELLDLLSDNEKLPYQCLYNFNKKRNALLGDEHDQGWSWTSHFDWFWNFLLYLGFIKENPMAGSKLRQVLTKTPPGRLVILNPAELAERESGDSQDFKLDKDEDFEQALFSDSPEALLDVSNRISTLAKLETGLRPHPDLYELQIAELQIALKRLEAIKYRLAPEHYRQYLEELFDKAPQVCLSFFYNLHREERTEDFTQPHEYFESYYMTRALLDQFVAPRGEIKEDPINATLYELLYLIAVLVTDENQFQSLINTSGEVNALYKSHLKVKEKILPMLEATMDQTRFKSKDYDNPLTLVEDIFTYLNPSSSTLLRQIARLATEQLAITLKSAITHDKRQDWFPKSIAYLVLQFLTTNITGTWKQSSHKFFEEPSACDALVSPYSYGSKVPSLYQRAERCATEILINGAMSEGKRLGFVKAREILKDYMKDPKPYEMDWIFSRIKAVQPELLPPIEALFKNPPHYYNEEILKLWSDSAIPQENTEDLFNKVHQLVKQAYEANLRYDLNIENECNQEALSLFYHFLKRSDLTPTQIASALYDLLPTFKETCARDVLIKLWEIELRELHKRSFHWSLEEVKPRIDKLELSTEANPLEVAKELHKQAKERQNDLNQASSKIDYEQRLQELKELSQEAVCYFALFVEQTDNRSSSHYADAQAFLNEYLSSFLKEEQLFAWNKALSKLNSPASVHNLTTFFSPLAENSQIGSQISKEPQESAPESYAKGQANS</sequence>
<protein>
    <submittedName>
        <fullName evidence="2">Uncharacterized protein</fullName>
    </submittedName>
</protein>
<reference evidence="2 3" key="1">
    <citation type="submission" date="2015-11" db="EMBL/GenBank/DDBJ databases">
        <title>Genomic analysis of 38 Legionella species identifies large and diverse effector repertoires.</title>
        <authorList>
            <person name="Burstein D."/>
            <person name="Amaro F."/>
            <person name="Zusman T."/>
            <person name="Lifshitz Z."/>
            <person name="Cohen O."/>
            <person name="Gilbert J.A."/>
            <person name="Pupko T."/>
            <person name="Shuman H.A."/>
            <person name="Segal G."/>
        </authorList>
    </citation>
    <scope>NUCLEOTIDE SEQUENCE [LARGE SCALE GENOMIC DNA]</scope>
    <source>
        <strain evidence="2 3">BL-540</strain>
    </source>
</reference>
<dbReference type="EMBL" id="LNYJ01000011">
    <property type="protein sequence ID" value="KTD18359.1"/>
    <property type="molecule type" value="Genomic_DNA"/>
</dbReference>